<keyword evidence="2" id="KW-1185">Reference proteome</keyword>
<proteinExistence type="predicted"/>
<dbReference type="EMBL" id="CAUJNA010000328">
    <property type="protein sequence ID" value="CAJ1375534.1"/>
    <property type="molecule type" value="Genomic_DNA"/>
</dbReference>
<dbReference type="Proteomes" id="UP001178507">
    <property type="component" value="Unassembled WGS sequence"/>
</dbReference>
<protein>
    <submittedName>
        <fullName evidence="1">Uncharacterized protein</fullName>
    </submittedName>
</protein>
<gene>
    <name evidence="1" type="ORF">EVOR1521_LOCUS4794</name>
</gene>
<evidence type="ECO:0000313" key="2">
    <source>
        <dbReference type="Proteomes" id="UP001178507"/>
    </source>
</evidence>
<dbReference type="AlphaFoldDB" id="A0AA36HW37"/>
<comment type="caution">
    <text evidence="1">The sequence shown here is derived from an EMBL/GenBank/DDBJ whole genome shotgun (WGS) entry which is preliminary data.</text>
</comment>
<sequence length="123" mass="13790">MEDLEFSYDWGLELSQRMSIPRALQLARRAGQLHADQEAVKGELPMTELMDALNVLKDASHEERESRAPEEACEDFDGPAQELQQVLAELGYGVEEEPAFGDEGFEDSIRDLQEALALVTVPR</sequence>
<accession>A0AA36HW37</accession>
<evidence type="ECO:0000313" key="1">
    <source>
        <dbReference type="EMBL" id="CAJ1375534.1"/>
    </source>
</evidence>
<name>A0AA36HW37_9DINO</name>
<organism evidence="1 2">
    <name type="scientific">Effrenium voratum</name>
    <dbReference type="NCBI Taxonomy" id="2562239"/>
    <lineage>
        <taxon>Eukaryota</taxon>
        <taxon>Sar</taxon>
        <taxon>Alveolata</taxon>
        <taxon>Dinophyceae</taxon>
        <taxon>Suessiales</taxon>
        <taxon>Symbiodiniaceae</taxon>
        <taxon>Effrenium</taxon>
    </lineage>
</organism>
<reference evidence="1" key="1">
    <citation type="submission" date="2023-08" db="EMBL/GenBank/DDBJ databases">
        <authorList>
            <person name="Chen Y."/>
            <person name="Shah S."/>
            <person name="Dougan E. K."/>
            <person name="Thang M."/>
            <person name="Chan C."/>
        </authorList>
    </citation>
    <scope>NUCLEOTIDE SEQUENCE</scope>
</reference>